<dbReference type="Pfam" id="PF00334">
    <property type="entry name" value="NDK"/>
    <property type="match status" value="1"/>
</dbReference>
<dbReference type="InterPro" id="IPR001564">
    <property type="entry name" value="Nucleoside_diP_kinase"/>
</dbReference>
<protein>
    <recommendedName>
        <fullName evidence="9">Nucleoside diphosphate kinase</fullName>
        <ecNumber evidence="9">2.7.4.6</ecNumber>
    </recommendedName>
</protein>
<feature type="binding site" evidence="7">
    <location>
        <position position="116"/>
    </location>
    <ligand>
        <name>ATP</name>
        <dbReference type="ChEBI" id="CHEBI:30616"/>
    </ligand>
</feature>
<proteinExistence type="inferred from homology"/>
<evidence type="ECO:0000256" key="7">
    <source>
        <dbReference type="PROSITE-ProRule" id="PRU00706"/>
    </source>
</evidence>
<dbReference type="InterPro" id="IPR036850">
    <property type="entry name" value="NDK-like_dom_sf"/>
</dbReference>
<comment type="cofactor">
    <cofactor evidence="1">
        <name>Mg(2+)</name>
        <dbReference type="ChEBI" id="CHEBI:18420"/>
    </cofactor>
</comment>
<organism evidence="11 12">
    <name type="scientific">Acrobeloides nanus</name>
    <dbReference type="NCBI Taxonomy" id="290746"/>
    <lineage>
        <taxon>Eukaryota</taxon>
        <taxon>Metazoa</taxon>
        <taxon>Ecdysozoa</taxon>
        <taxon>Nematoda</taxon>
        <taxon>Chromadorea</taxon>
        <taxon>Rhabditida</taxon>
        <taxon>Tylenchina</taxon>
        <taxon>Cephalobomorpha</taxon>
        <taxon>Cephaloboidea</taxon>
        <taxon>Cephalobidae</taxon>
        <taxon>Acrobeloides</taxon>
    </lineage>
</organism>
<dbReference type="InterPro" id="IPR023005">
    <property type="entry name" value="Nucleoside_diP_kinase_AS"/>
</dbReference>
<keyword evidence="11" id="KW-1185">Reference proteome</keyword>
<dbReference type="PROSITE" id="PS51374">
    <property type="entry name" value="NDPK_LIKE"/>
    <property type="match status" value="1"/>
</dbReference>
<feature type="binding site" evidence="7">
    <location>
        <position position="89"/>
    </location>
    <ligand>
        <name>ATP</name>
        <dbReference type="ChEBI" id="CHEBI:30616"/>
    </ligand>
</feature>
<dbReference type="InterPro" id="IPR034907">
    <property type="entry name" value="NDK-like_dom"/>
</dbReference>
<keyword evidence="6 9" id="KW-0067">ATP-binding</keyword>
<dbReference type="PRINTS" id="PR01243">
    <property type="entry name" value="NUCDPKINASE"/>
</dbReference>
<dbReference type="EC" id="2.7.4.6" evidence="9"/>
<feature type="binding site" evidence="7">
    <location>
        <position position="95"/>
    </location>
    <ligand>
        <name>ATP</name>
        <dbReference type="ChEBI" id="CHEBI:30616"/>
    </ligand>
</feature>
<evidence type="ECO:0000256" key="4">
    <source>
        <dbReference type="ARBA" id="ARBA00022741"/>
    </source>
</evidence>
<reference evidence="12" key="1">
    <citation type="submission" date="2022-11" db="UniProtKB">
        <authorList>
            <consortium name="WormBaseParasite"/>
        </authorList>
    </citation>
    <scope>IDENTIFICATION</scope>
</reference>
<feature type="binding site" evidence="7">
    <location>
        <position position="13"/>
    </location>
    <ligand>
        <name>ATP</name>
        <dbReference type="ChEBI" id="CHEBI:30616"/>
    </ligand>
</feature>
<dbReference type="GO" id="GO:0006241">
    <property type="term" value="P:CTP biosynthetic process"/>
    <property type="evidence" value="ECO:0007669"/>
    <property type="project" value="InterPro"/>
</dbReference>
<evidence type="ECO:0000256" key="9">
    <source>
        <dbReference type="RuleBase" id="RU004013"/>
    </source>
</evidence>
<dbReference type="GO" id="GO:0006183">
    <property type="term" value="P:GTP biosynthetic process"/>
    <property type="evidence" value="ECO:0007669"/>
    <property type="project" value="InterPro"/>
</dbReference>
<dbReference type="CDD" id="cd04413">
    <property type="entry name" value="NDPk_I"/>
    <property type="match status" value="1"/>
</dbReference>
<dbReference type="Proteomes" id="UP000887540">
    <property type="component" value="Unplaced"/>
</dbReference>
<dbReference type="GO" id="GO:0006228">
    <property type="term" value="P:UTP biosynthetic process"/>
    <property type="evidence" value="ECO:0007669"/>
    <property type="project" value="InterPro"/>
</dbReference>
<keyword evidence="3 9" id="KW-0808">Transferase</keyword>
<comment type="similarity">
    <text evidence="2 7 8">Belongs to the NDK family.</text>
</comment>
<dbReference type="HAMAP" id="MF_00451">
    <property type="entry name" value="NDP_kinase"/>
    <property type="match status" value="1"/>
</dbReference>
<dbReference type="AlphaFoldDB" id="A0A914CH75"/>
<evidence type="ECO:0000256" key="8">
    <source>
        <dbReference type="RuleBase" id="RU004011"/>
    </source>
</evidence>
<accession>A0A914CH75</accession>
<dbReference type="NCBIfam" id="NF001908">
    <property type="entry name" value="PRK00668.1"/>
    <property type="match status" value="1"/>
</dbReference>
<evidence type="ECO:0000313" key="12">
    <source>
        <dbReference type="WBParaSite" id="ACRNAN_scaffold10640.g31401.t1"/>
    </source>
</evidence>
<keyword evidence="5 9" id="KW-0418">Kinase</keyword>
<name>A0A914CH75_9BILA</name>
<sequence length="153" mass="17255">MSDTVERTFIAIKPDGVQRGLVAKIIAVFEQRGYKLVAIKMVCPSREHLEVHYDDLRGKPFFQGLIEFMKSGPIVAMVWEGLDVVRQGRKLLGATNPLESEPGTIRGNFAIDTGRNVCHGSDSVKSAKREIAHWFNNDELCDYTLELKKSIYE</sequence>
<dbReference type="SMART" id="SM00562">
    <property type="entry name" value="NDK"/>
    <property type="match status" value="1"/>
</dbReference>
<feature type="binding site" evidence="7">
    <location>
        <position position="61"/>
    </location>
    <ligand>
        <name>ATP</name>
        <dbReference type="ChEBI" id="CHEBI:30616"/>
    </ligand>
</feature>
<keyword evidence="4 9" id="KW-0547">Nucleotide-binding</keyword>
<feature type="binding site" evidence="7">
    <location>
        <position position="106"/>
    </location>
    <ligand>
        <name>ATP</name>
        <dbReference type="ChEBI" id="CHEBI:30616"/>
    </ligand>
</feature>
<feature type="active site" description="Pros-phosphohistidine intermediate" evidence="7">
    <location>
        <position position="119"/>
    </location>
</feature>
<dbReference type="GO" id="GO:0005524">
    <property type="term" value="F:ATP binding"/>
    <property type="evidence" value="ECO:0007669"/>
    <property type="project" value="UniProtKB-KW"/>
</dbReference>
<dbReference type="Gene3D" id="3.30.70.141">
    <property type="entry name" value="Nucleoside diphosphate kinase-like domain"/>
    <property type="match status" value="1"/>
</dbReference>
<evidence type="ECO:0000256" key="3">
    <source>
        <dbReference type="ARBA" id="ARBA00022679"/>
    </source>
</evidence>
<evidence type="ECO:0000256" key="6">
    <source>
        <dbReference type="ARBA" id="ARBA00022840"/>
    </source>
</evidence>
<evidence type="ECO:0000313" key="11">
    <source>
        <dbReference type="Proteomes" id="UP000887540"/>
    </source>
</evidence>
<evidence type="ECO:0000259" key="10">
    <source>
        <dbReference type="SMART" id="SM00562"/>
    </source>
</evidence>
<comment type="catalytic activity">
    <reaction evidence="9">
        <text>a 2'-deoxyribonucleoside 5'-diphosphate + ATP = a 2'-deoxyribonucleoside 5'-triphosphate + ADP</text>
        <dbReference type="Rhea" id="RHEA:44640"/>
        <dbReference type="ChEBI" id="CHEBI:30616"/>
        <dbReference type="ChEBI" id="CHEBI:61560"/>
        <dbReference type="ChEBI" id="CHEBI:73316"/>
        <dbReference type="ChEBI" id="CHEBI:456216"/>
        <dbReference type="EC" id="2.7.4.6"/>
    </reaction>
</comment>
<dbReference type="GO" id="GO:0004550">
    <property type="term" value="F:nucleoside diphosphate kinase activity"/>
    <property type="evidence" value="ECO:0007669"/>
    <property type="project" value="UniProtKB-EC"/>
</dbReference>
<evidence type="ECO:0000256" key="1">
    <source>
        <dbReference type="ARBA" id="ARBA00001946"/>
    </source>
</evidence>
<dbReference type="PROSITE" id="PS00469">
    <property type="entry name" value="NDPK"/>
    <property type="match status" value="1"/>
</dbReference>
<dbReference type="SUPFAM" id="SSF54919">
    <property type="entry name" value="Nucleoside diphosphate kinase, NDK"/>
    <property type="match status" value="1"/>
</dbReference>
<dbReference type="WBParaSite" id="ACRNAN_scaffold10640.g31401.t1">
    <property type="protein sequence ID" value="ACRNAN_scaffold10640.g31401.t1"/>
    <property type="gene ID" value="ACRNAN_scaffold10640.g31401"/>
</dbReference>
<evidence type="ECO:0000256" key="2">
    <source>
        <dbReference type="ARBA" id="ARBA00008142"/>
    </source>
</evidence>
<evidence type="ECO:0000256" key="5">
    <source>
        <dbReference type="ARBA" id="ARBA00022777"/>
    </source>
</evidence>
<feature type="domain" description="Nucleoside diphosphate kinase-like" evidence="10">
    <location>
        <begin position="5"/>
        <end position="142"/>
    </location>
</feature>
<dbReference type="FunFam" id="3.30.70.141:FF:000002">
    <property type="entry name" value="Nucleoside diphosphate kinase"/>
    <property type="match status" value="1"/>
</dbReference>
<dbReference type="PANTHER" id="PTHR11349">
    <property type="entry name" value="NUCLEOSIDE DIPHOSPHATE KINASE"/>
    <property type="match status" value="1"/>
</dbReference>